<dbReference type="InterPro" id="IPR011004">
    <property type="entry name" value="Trimer_LpxA-like_sf"/>
</dbReference>
<dbReference type="PANTHER" id="PTHR22572">
    <property type="entry name" value="SUGAR-1-PHOSPHATE GUANYL TRANSFERASE"/>
    <property type="match status" value="1"/>
</dbReference>
<evidence type="ECO:0000259" key="1">
    <source>
        <dbReference type="Pfam" id="PF25087"/>
    </source>
</evidence>
<dbReference type="Pfam" id="PF25087">
    <property type="entry name" value="GMPPB_C"/>
    <property type="match status" value="1"/>
</dbReference>
<name>A0A383B1A5_9ZZZZ</name>
<dbReference type="InterPro" id="IPR056729">
    <property type="entry name" value="GMPPB_C"/>
</dbReference>
<evidence type="ECO:0000313" key="2">
    <source>
        <dbReference type="EMBL" id="SVE13664.1"/>
    </source>
</evidence>
<proteinExistence type="predicted"/>
<dbReference type="InterPro" id="IPR050486">
    <property type="entry name" value="Mannose-1P_guanyltransferase"/>
</dbReference>
<organism evidence="2">
    <name type="scientific">marine metagenome</name>
    <dbReference type="NCBI Taxonomy" id="408172"/>
    <lineage>
        <taxon>unclassified sequences</taxon>
        <taxon>metagenomes</taxon>
        <taxon>ecological metagenomes</taxon>
    </lineage>
</organism>
<dbReference type="AlphaFoldDB" id="A0A383B1A5"/>
<sequence length="115" mass="12205">WIDMGTRETYIQANANALDGKLNLKEKTSKTPEGPLIVPPVHIGKECEIAKDSQVGPYAVLGDGCRIRSGAVVENSILWEGVTIGSRATVQNSIIGVSVENGEQIMDTSRAANPG</sequence>
<reference evidence="2" key="1">
    <citation type="submission" date="2018-05" db="EMBL/GenBank/DDBJ databases">
        <authorList>
            <person name="Lanie J.A."/>
            <person name="Ng W.-L."/>
            <person name="Kazmierczak K.M."/>
            <person name="Andrzejewski T.M."/>
            <person name="Davidsen T.M."/>
            <person name="Wayne K.J."/>
            <person name="Tettelin H."/>
            <person name="Glass J.I."/>
            <person name="Rusch D."/>
            <person name="Podicherti R."/>
            <person name="Tsui H.-C.T."/>
            <person name="Winkler M.E."/>
        </authorList>
    </citation>
    <scope>NUCLEOTIDE SEQUENCE</scope>
</reference>
<feature type="domain" description="Mannose-1-phosphate guanyltransferase C-terminal" evidence="1">
    <location>
        <begin position="37"/>
        <end position="103"/>
    </location>
</feature>
<accession>A0A383B1A5</accession>
<dbReference type="SUPFAM" id="SSF51161">
    <property type="entry name" value="Trimeric LpxA-like enzymes"/>
    <property type="match status" value="1"/>
</dbReference>
<feature type="non-terminal residue" evidence="2">
    <location>
        <position position="1"/>
    </location>
</feature>
<dbReference type="Gene3D" id="2.160.10.10">
    <property type="entry name" value="Hexapeptide repeat proteins"/>
    <property type="match status" value="1"/>
</dbReference>
<gene>
    <name evidence="2" type="ORF">METZ01_LOCUS466518</name>
</gene>
<dbReference type="EMBL" id="UINC01196594">
    <property type="protein sequence ID" value="SVE13664.1"/>
    <property type="molecule type" value="Genomic_DNA"/>
</dbReference>
<protein>
    <recommendedName>
        <fullName evidence="1">Mannose-1-phosphate guanyltransferase C-terminal domain-containing protein</fullName>
    </recommendedName>
</protein>